<dbReference type="PANTHER" id="PTHR21248">
    <property type="entry name" value="CARDIOLIPIN SYNTHASE"/>
    <property type="match status" value="1"/>
</dbReference>
<comment type="caution">
    <text evidence="2">The sequence shown here is derived from an EMBL/GenBank/DDBJ whole genome shotgun (WGS) entry which is preliminary data.</text>
</comment>
<name>A0ABS2QB40_9BACL</name>
<feature type="domain" description="PLD phosphodiesterase" evidence="1">
    <location>
        <begin position="314"/>
        <end position="341"/>
    </location>
</feature>
<organism evidence="2 3">
    <name type="scientific">Sporolactobacillus spathodeae</name>
    <dbReference type="NCBI Taxonomy" id="1465502"/>
    <lineage>
        <taxon>Bacteria</taxon>
        <taxon>Bacillati</taxon>
        <taxon>Bacillota</taxon>
        <taxon>Bacilli</taxon>
        <taxon>Bacillales</taxon>
        <taxon>Sporolactobacillaceae</taxon>
        <taxon>Sporolactobacillus</taxon>
    </lineage>
</organism>
<dbReference type="CDD" id="cd09112">
    <property type="entry name" value="PLDc_CLS_2"/>
    <property type="match status" value="1"/>
</dbReference>
<accession>A0ABS2QB40</accession>
<dbReference type="EMBL" id="JAFBEV010000032">
    <property type="protein sequence ID" value="MBM7659031.1"/>
    <property type="molecule type" value="Genomic_DNA"/>
</dbReference>
<dbReference type="SUPFAM" id="SSF56024">
    <property type="entry name" value="Phospholipase D/nuclease"/>
    <property type="match status" value="2"/>
</dbReference>
<protein>
    <submittedName>
        <fullName evidence="2">Cardiolipin synthase</fullName>
        <ecNumber evidence="2">2.7.8.-</ecNumber>
    </submittedName>
</protein>
<keyword evidence="3" id="KW-1185">Reference proteome</keyword>
<dbReference type="CDD" id="cd09110">
    <property type="entry name" value="PLDc_CLS_1"/>
    <property type="match status" value="1"/>
</dbReference>
<dbReference type="InterPro" id="IPR001736">
    <property type="entry name" value="PLipase_D/transphosphatidylase"/>
</dbReference>
<dbReference type="Gene3D" id="3.30.870.10">
    <property type="entry name" value="Endonuclease Chain A"/>
    <property type="match status" value="2"/>
</dbReference>
<dbReference type="PROSITE" id="PS50035">
    <property type="entry name" value="PLD"/>
    <property type="match status" value="2"/>
</dbReference>
<dbReference type="Proteomes" id="UP000823201">
    <property type="component" value="Unassembled WGS sequence"/>
</dbReference>
<sequence>MHFLFVTLSILILLFVLLFVGIWLDIASGKRVKGPLLPKHTMDRSYNKLHYYTEGHDLFREMRQTIDAAKDHVYLSFFIFEADEAGKPWLELLMQKARQGLDVRLLVDFLNSRSLHRNLDELRAAGVHVAFSGKIKFPFTFYYLNRRNHRKILTVDGTTGYFGGFNVGMEYLGNNSLMGEWHDNHLRLEGNGVLHLEHVFAADWLAATGETLDFSKQVAVGDGPSTLDLIATNANQAEDIFADYFRKARSSIVICSPYFIPSKKLFDVLLDRLANGIELSILVPMKADHMLVKPASFYYLAPLVEKGAHLYRFHQGFYHAKIFIVDKRRFYIGSANFDQRSLFWNDELLSFSEDPALAAELLAQFERDVTDCSKEFTKEDFSRRSLVDHVKTACTLPFHSFL</sequence>
<dbReference type="PIRSF" id="PIRSF000850">
    <property type="entry name" value="Phospholipase_D_PSS"/>
    <property type="match status" value="1"/>
</dbReference>
<reference evidence="2 3" key="1">
    <citation type="submission" date="2021-01" db="EMBL/GenBank/DDBJ databases">
        <title>Genomic Encyclopedia of Type Strains, Phase IV (KMG-IV): sequencing the most valuable type-strain genomes for metagenomic binning, comparative biology and taxonomic classification.</title>
        <authorList>
            <person name="Goeker M."/>
        </authorList>
    </citation>
    <scope>NUCLEOTIDE SEQUENCE [LARGE SCALE GENOMIC DNA]</scope>
    <source>
        <strain evidence="2 3">DSM 100968</strain>
    </source>
</reference>
<dbReference type="PANTHER" id="PTHR21248:SF7">
    <property type="entry name" value="MINOR CARDIOLIPIN SYNTHASE CLSB"/>
    <property type="match status" value="1"/>
</dbReference>
<evidence type="ECO:0000259" key="1">
    <source>
        <dbReference type="PROSITE" id="PS50035"/>
    </source>
</evidence>
<dbReference type="EC" id="2.7.8.-" evidence="2"/>
<dbReference type="Pfam" id="PF13091">
    <property type="entry name" value="PLDc_2"/>
    <property type="match status" value="2"/>
</dbReference>
<dbReference type="GO" id="GO:0016740">
    <property type="term" value="F:transferase activity"/>
    <property type="evidence" value="ECO:0007669"/>
    <property type="project" value="UniProtKB-KW"/>
</dbReference>
<evidence type="ECO:0000313" key="2">
    <source>
        <dbReference type="EMBL" id="MBM7659031.1"/>
    </source>
</evidence>
<dbReference type="InterPro" id="IPR025202">
    <property type="entry name" value="PLD-like_dom"/>
</dbReference>
<feature type="domain" description="PLD phosphodiesterase" evidence="1">
    <location>
        <begin position="144"/>
        <end position="171"/>
    </location>
</feature>
<dbReference type="RefSeq" id="WP_205007576.1">
    <property type="nucleotide sequence ID" value="NZ_CBCRXA010000038.1"/>
</dbReference>
<evidence type="ECO:0000313" key="3">
    <source>
        <dbReference type="Proteomes" id="UP000823201"/>
    </source>
</evidence>
<proteinExistence type="predicted"/>
<keyword evidence="2" id="KW-0808">Transferase</keyword>
<dbReference type="SMART" id="SM00155">
    <property type="entry name" value="PLDc"/>
    <property type="match status" value="2"/>
</dbReference>
<gene>
    <name evidence="2" type="ORF">JOC27_002507</name>
</gene>